<gene>
    <name evidence="5" type="primary">bcsC_5</name>
    <name evidence="5" type="ORF">NCTC9381_05148</name>
</gene>
<keyword evidence="3" id="KW-0802">TPR repeat</keyword>
<dbReference type="Pfam" id="PF05420">
    <property type="entry name" value="BCSC_C"/>
    <property type="match status" value="1"/>
</dbReference>
<evidence type="ECO:0000256" key="2">
    <source>
        <dbReference type="ARBA" id="ARBA00022737"/>
    </source>
</evidence>
<keyword evidence="1" id="KW-0732">Signal</keyword>
<sequence length="210" mass="22584">MANAGDASPKNGANALLSYDNGDAGFYAGAGAYSYLGENVASNNNLQATAGAYVRPFHTEDRELKVGMSLSWMDFSKNLSYFSYGQGGYFSPQNYASVSFPIEFSRKFDDLKVNIGGAAGYQTYSQDKSAYFPSDASLQSELESLAASGSVKDAYYSGGSKNGIGYNLHAGADYKLNKDVTIGGQLGYDTFGDYNESSAQLYVRYLFGEK</sequence>
<dbReference type="Proteomes" id="UP000254640">
    <property type="component" value="Unassembled WGS sequence"/>
</dbReference>
<feature type="domain" description="Cellulose synthase operon C C-terminal" evidence="4">
    <location>
        <begin position="10"/>
        <end position="207"/>
    </location>
</feature>
<organism evidence="5 6">
    <name type="scientific">Enterobacter agglomerans</name>
    <name type="common">Erwinia herbicola</name>
    <name type="synonym">Pantoea agglomerans</name>
    <dbReference type="NCBI Taxonomy" id="549"/>
    <lineage>
        <taxon>Bacteria</taxon>
        <taxon>Pseudomonadati</taxon>
        <taxon>Pseudomonadota</taxon>
        <taxon>Gammaproteobacteria</taxon>
        <taxon>Enterobacterales</taxon>
        <taxon>Erwiniaceae</taxon>
        <taxon>Pantoea</taxon>
        <taxon>Pantoea agglomerans group</taxon>
    </lineage>
</organism>
<dbReference type="GO" id="GO:0006011">
    <property type="term" value="P:UDP-alpha-D-glucose metabolic process"/>
    <property type="evidence" value="ECO:0007669"/>
    <property type="project" value="InterPro"/>
</dbReference>
<evidence type="ECO:0000313" key="6">
    <source>
        <dbReference type="Proteomes" id="UP000254640"/>
    </source>
</evidence>
<evidence type="ECO:0000259" key="4">
    <source>
        <dbReference type="Pfam" id="PF05420"/>
    </source>
</evidence>
<dbReference type="AlphaFoldDB" id="A0A379ANP1"/>
<proteinExistence type="predicted"/>
<dbReference type="EMBL" id="UGSO01000001">
    <property type="protein sequence ID" value="SUB19148.1"/>
    <property type="molecule type" value="Genomic_DNA"/>
</dbReference>
<keyword evidence="2" id="KW-0677">Repeat</keyword>
<evidence type="ECO:0000313" key="5">
    <source>
        <dbReference type="EMBL" id="SUB19148.1"/>
    </source>
</evidence>
<accession>A0A379ANP1</accession>
<name>A0A379ANP1_ENTAG</name>
<dbReference type="GO" id="GO:0019867">
    <property type="term" value="C:outer membrane"/>
    <property type="evidence" value="ECO:0007669"/>
    <property type="project" value="InterPro"/>
</dbReference>
<evidence type="ECO:0000256" key="1">
    <source>
        <dbReference type="ARBA" id="ARBA00022729"/>
    </source>
</evidence>
<dbReference type="InterPro" id="IPR003921">
    <property type="entry name" value="Cell_synth_C"/>
</dbReference>
<protein>
    <submittedName>
        <fullName evidence="5">Cellulose synthase operon protein C</fullName>
    </submittedName>
</protein>
<dbReference type="InterPro" id="IPR008410">
    <property type="entry name" value="BCSC_C"/>
</dbReference>
<evidence type="ECO:0000256" key="3">
    <source>
        <dbReference type="ARBA" id="ARBA00022803"/>
    </source>
</evidence>
<keyword evidence="6" id="KW-1185">Reference proteome</keyword>
<reference evidence="5 6" key="1">
    <citation type="submission" date="2018-06" db="EMBL/GenBank/DDBJ databases">
        <authorList>
            <consortium name="Pathogen Informatics"/>
            <person name="Doyle S."/>
        </authorList>
    </citation>
    <scope>NUCLEOTIDE SEQUENCE [LARGE SCALE GENOMIC DNA]</scope>
    <source>
        <strain evidence="5 6">NCTC9381</strain>
    </source>
</reference>
<dbReference type="GO" id="GO:0030244">
    <property type="term" value="P:cellulose biosynthetic process"/>
    <property type="evidence" value="ECO:0007669"/>
    <property type="project" value="InterPro"/>
</dbReference>
<dbReference type="PRINTS" id="PR01441">
    <property type="entry name" value="CELLSNTHASEC"/>
</dbReference>